<organism evidence="7 8">
    <name type="scientific">Synechococcus phage S-CAM7</name>
    <dbReference type="NCBI Taxonomy" id="1883368"/>
    <lineage>
        <taxon>Viruses</taxon>
        <taxon>Duplodnaviria</taxon>
        <taxon>Heunggongvirae</taxon>
        <taxon>Uroviricota</taxon>
        <taxon>Caudoviricetes</taxon>
        <taxon>Pantevenvirales</taxon>
        <taxon>Kyanoviridae</taxon>
        <taxon>Mazuvirus</taxon>
        <taxon>Mazuvirus scam7</taxon>
    </lineage>
</organism>
<dbReference type="GO" id="GO:0009307">
    <property type="term" value="P:DNA restriction-modification system"/>
    <property type="evidence" value="ECO:0007669"/>
    <property type="project" value="InterPro"/>
</dbReference>
<keyword evidence="4 7" id="KW-0808">Transferase</keyword>
<evidence type="ECO:0000256" key="1">
    <source>
        <dbReference type="ARBA" id="ARBA00006594"/>
    </source>
</evidence>
<evidence type="ECO:0000313" key="8">
    <source>
        <dbReference type="Proteomes" id="UP000510897"/>
    </source>
</evidence>
<dbReference type="GO" id="GO:1904047">
    <property type="term" value="F:S-adenosyl-L-methionine binding"/>
    <property type="evidence" value="ECO:0007669"/>
    <property type="project" value="TreeGrafter"/>
</dbReference>
<dbReference type="EC" id="2.1.1.72" evidence="2"/>
<dbReference type="InterPro" id="IPR023095">
    <property type="entry name" value="Ade_MeTrfase_dom_2"/>
</dbReference>
<dbReference type="SUPFAM" id="SSF53335">
    <property type="entry name" value="S-adenosyl-L-methionine-dependent methyltransferases"/>
    <property type="match status" value="1"/>
</dbReference>
<dbReference type="PROSITE" id="PS00092">
    <property type="entry name" value="N6_MTASE"/>
    <property type="match status" value="1"/>
</dbReference>
<comment type="similarity">
    <text evidence="1">Belongs to the N(4)/N(6)-methyltransferase family.</text>
</comment>
<evidence type="ECO:0000256" key="5">
    <source>
        <dbReference type="ARBA" id="ARBA00022691"/>
    </source>
</evidence>
<dbReference type="PRINTS" id="PR00505">
    <property type="entry name" value="D12N6MTFRASE"/>
</dbReference>
<dbReference type="InterPro" id="IPR012327">
    <property type="entry name" value="MeTrfase_D12"/>
</dbReference>
<dbReference type="PIRSF" id="PIRSF000398">
    <property type="entry name" value="M_m6A_EcoRV"/>
    <property type="match status" value="1"/>
</dbReference>
<evidence type="ECO:0000256" key="3">
    <source>
        <dbReference type="ARBA" id="ARBA00022603"/>
    </source>
</evidence>
<dbReference type="GO" id="GO:0009007">
    <property type="term" value="F:site-specific DNA-methyltransferase (adenine-specific) activity"/>
    <property type="evidence" value="ECO:0007669"/>
    <property type="project" value="UniProtKB-EC"/>
</dbReference>
<dbReference type="InterPro" id="IPR029063">
    <property type="entry name" value="SAM-dependent_MTases_sf"/>
</dbReference>
<evidence type="ECO:0000256" key="4">
    <source>
        <dbReference type="ARBA" id="ARBA00022679"/>
    </source>
</evidence>
<keyword evidence="3 7" id="KW-0489">Methyltransferase</keyword>
<dbReference type="GO" id="GO:0043565">
    <property type="term" value="F:sequence-specific DNA binding"/>
    <property type="evidence" value="ECO:0007669"/>
    <property type="project" value="TreeGrafter"/>
</dbReference>
<dbReference type="GO" id="GO:0006298">
    <property type="term" value="P:mismatch repair"/>
    <property type="evidence" value="ECO:0007669"/>
    <property type="project" value="TreeGrafter"/>
</dbReference>
<proteinExistence type="inferred from homology"/>
<dbReference type="InterPro" id="IPR002052">
    <property type="entry name" value="DNA_methylase_N6_adenine_CS"/>
</dbReference>
<name>A0A7D5FSQ1_9CAUD</name>
<sequence>MNKPFLKWAGNKFRVLPHLIPHIGYPKTYCEPFGGSLSVALNNAADKYILNDINKDLVAIYNNINSDGEDFIQYCNELFIPTNNTKEAYLDIRSQFNTCTDMRERARIFVYLNRHCFNGLSRYNSKGGFNVPFGKYDSPKCPIDEMRFFHKYFEGKEVSFNSLSFEHESLYSSLGEGDVLYMDPPYVPATETANFTSYATEGFTHDQQVKLANIAEELSSKGVKVIISNHDVPITRELYKNAKIYSIQVSRTISAKSSSRKKASELIAVYG</sequence>
<evidence type="ECO:0000313" key="7">
    <source>
        <dbReference type="EMBL" id="QLF86078.1"/>
    </source>
</evidence>
<dbReference type="PANTHER" id="PTHR30481">
    <property type="entry name" value="DNA ADENINE METHYLASE"/>
    <property type="match status" value="1"/>
</dbReference>
<keyword evidence="5" id="KW-0949">S-adenosyl-L-methionine</keyword>
<reference evidence="7 8" key="1">
    <citation type="submission" date="2020-06" db="EMBL/GenBank/DDBJ databases">
        <authorList>
            <person name="Puxty R.J."/>
            <person name="Weihe C."/>
            <person name="Marston M.F."/>
            <person name="Martiny J.B.H."/>
        </authorList>
    </citation>
    <scope>NUCLEOTIDE SEQUENCE [LARGE SCALE GENOMIC DNA]</scope>
    <source>
        <strain evidence="7">0809CC03</strain>
    </source>
</reference>
<protein>
    <recommendedName>
        <fullName evidence="2">site-specific DNA-methyltransferase (adenine-specific)</fullName>
        <ecNumber evidence="2">2.1.1.72</ecNumber>
    </recommendedName>
</protein>
<accession>A0A7D5FSQ1</accession>
<evidence type="ECO:0000256" key="6">
    <source>
        <dbReference type="ARBA" id="ARBA00047942"/>
    </source>
</evidence>
<dbReference type="Gene3D" id="3.40.50.150">
    <property type="entry name" value="Vaccinia Virus protein VP39"/>
    <property type="match status" value="1"/>
</dbReference>
<dbReference type="NCBIfam" id="TIGR00571">
    <property type="entry name" value="dam"/>
    <property type="match status" value="1"/>
</dbReference>
<comment type="catalytic activity">
    <reaction evidence="6">
        <text>a 2'-deoxyadenosine in DNA + S-adenosyl-L-methionine = an N(6)-methyl-2'-deoxyadenosine in DNA + S-adenosyl-L-homocysteine + H(+)</text>
        <dbReference type="Rhea" id="RHEA:15197"/>
        <dbReference type="Rhea" id="RHEA-COMP:12418"/>
        <dbReference type="Rhea" id="RHEA-COMP:12419"/>
        <dbReference type="ChEBI" id="CHEBI:15378"/>
        <dbReference type="ChEBI" id="CHEBI:57856"/>
        <dbReference type="ChEBI" id="CHEBI:59789"/>
        <dbReference type="ChEBI" id="CHEBI:90615"/>
        <dbReference type="ChEBI" id="CHEBI:90616"/>
        <dbReference type="EC" id="2.1.1.72"/>
    </reaction>
</comment>
<dbReference type="PANTHER" id="PTHR30481:SF3">
    <property type="entry name" value="DNA ADENINE METHYLASE"/>
    <property type="match status" value="1"/>
</dbReference>
<dbReference type="GO" id="GO:0032259">
    <property type="term" value="P:methylation"/>
    <property type="evidence" value="ECO:0007669"/>
    <property type="project" value="UniProtKB-KW"/>
</dbReference>
<gene>
    <name evidence="7" type="primary">dmt</name>
    <name evidence="7" type="ORF">CC030809_00022</name>
</gene>
<dbReference type="Proteomes" id="UP000510897">
    <property type="component" value="Segment"/>
</dbReference>
<reference evidence="7 8" key="2">
    <citation type="submission" date="2020-07" db="EMBL/GenBank/DDBJ databases">
        <title>Signatures of coevolution in a cyanophage population.</title>
        <authorList>
            <person name="Abebe J."/>
        </authorList>
    </citation>
    <scope>NUCLEOTIDE SEQUENCE [LARGE SCALE GENOMIC DNA]</scope>
    <source>
        <strain evidence="7">0809CC03</strain>
    </source>
</reference>
<dbReference type="InterPro" id="IPR012263">
    <property type="entry name" value="M_m6A_EcoRV"/>
</dbReference>
<evidence type="ECO:0000256" key="2">
    <source>
        <dbReference type="ARBA" id="ARBA00011900"/>
    </source>
</evidence>
<dbReference type="EMBL" id="MT586120">
    <property type="protein sequence ID" value="QLF86078.1"/>
    <property type="molecule type" value="Genomic_DNA"/>
</dbReference>
<dbReference type="Pfam" id="PF02086">
    <property type="entry name" value="MethyltransfD12"/>
    <property type="match status" value="1"/>
</dbReference>
<dbReference type="Gene3D" id="1.10.1020.10">
    <property type="entry name" value="Adenine-specific Methyltransferase, Domain 2"/>
    <property type="match status" value="1"/>
</dbReference>